<name>A0A7M2SAD7_9ACTN</name>
<evidence type="ECO:0000256" key="1">
    <source>
        <dbReference type="ARBA" id="ARBA00023002"/>
    </source>
</evidence>
<reference evidence="4 5" key="1">
    <citation type="submission" date="2020-10" db="EMBL/GenBank/DDBJ databases">
        <title>Streptomyces ferrugineus complate genome analysis.</title>
        <authorList>
            <person name="Anwar N."/>
        </authorList>
    </citation>
    <scope>NUCLEOTIDE SEQUENCE [LARGE SCALE GENOMIC DNA]</scope>
    <source>
        <strain evidence="4 5">CCTCC AA2014009</strain>
    </source>
</reference>
<organism evidence="4 5">
    <name type="scientific">Streptomyces ferrugineus</name>
    <dbReference type="NCBI Taxonomy" id="1413221"/>
    <lineage>
        <taxon>Bacteria</taxon>
        <taxon>Bacillati</taxon>
        <taxon>Actinomycetota</taxon>
        <taxon>Actinomycetes</taxon>
        <taxon>Kitasatosporales</taxon>
        <taxon>Streptomycetaceae</taxon>
        <taxon>Streptomyces</taxon>
    </lineage>
</organism>
<dbReference type="Gene3D" id="3.20.20.100">
    <property type="entry name" value="NADP-dependent oxidoreductase domain"/>
    <property type="match status" value="1"/>
</dbReference>
<proteinExistence type="predicted"/>
<dbReference type="Proteomes" id="UP000594205">
    <property type="component" value="Chromosome"/>
</dbReference>
<dbReference type="KEGG" id="sfeu:IM697_23675"/>
<dbReference type="InterPro" id="IPR023210">
    <property type="entry name" value="NADP_OxRdtase_dom"/>
</dbReference>
<gene>
    <name evidence="4" type="ORF">IM697_23675</name>
</gene>
<feature type="domain" description="NADP-dependent oxidoreductase" evidence="3">
    <location>
        <begin position="18"/>
        <end position="308"/>
    </location>
</feature>
<evidence type="ECO:0000259" key="3">
    <source>
        <dbReference type="Pfam" id="PF00248"/>
    </source>
</evidence>
<dbReference type="RefSeq" id="WP_194038022.1">
    <property type="nucleotide sequence ID" value="NZ_CP063373.1"/>
</dbReference>
<sequence length="339" mass="36914">MERRYLGATGMSVSATALGTMNFGGWGNTDRAETVRMIRDAVDAGIDFIDTADVYGAGESEEIVGEALQGRRDEVVLATKFGLPGADHPNHQGASPRWIRRALEASLRRLRTDHVDLFQLHRYDWNTGLAETLGALTDLQRAGLIRAFGHTTFPAEKIVEAQWVAERRGYARFLTEQPLYSIVNRAVETAVLPTAQHYGMGVLSYSPLAHGWLSGRDHADHHRAKLNPPMFDTANPANARRAEIVDALAKVADQVGTSLPQLAHAFVRAHPAITSVIIGPRTPQQLQESIAASDLVLTDDVLDAIDAIVPPGTNVNPADTYNATPPSIADPLQRRRRGA</sequence>
<dbReference type="GO" id="GO:0005829">
    <property type="term" value="C:cytosol"/>
    <property type="evidence" value="ECO:0007669"/>
    <property type="project" value="TreeGrafter"/>
</dbReference>
<dbReference type="PANTHER" id="PTHR43364">
    <property type="entry name" value="NADH-SPECIFIC METHYLGLYOXAL REDUCTASE-RELATED"/>
    <property type="match status" value="1"/>
</dbReference>
<keyword evidence="1" id="KW-0560">Oxidoreductase</keyword>
<feature type="compositionally biased region" description="Polar residues" evidence="2">
    <location>
        <begin position="314"/>
        <end position="325"/>
    </location>
</feature>
<keyword evidence="5" id="KW-1185">Reference proteome</keyword>
<accession>A0A7M2SAD7</accession>
<dbReference type="FunFam" id="3.20.20.100:FF:000004">
    <property type="entry name" value="Oxidoreductase, aldo/keto reductase"/>
    <property type="match status" value="1"/>
</dbReference>
<evidence type="ECO:0000313" key="4">
    <source>
        <dbReference type="EMBL" id="QOV33244.1"/>
    </source>
</evidence>
<feature type="region of interest" description="Disordered" evidence="2">
    <location>
        <begin position="314"/>
        <end position="339"/>
    </location>
</feature>
<dbReference type="Pfam" id="PF00248">
    <property type="entry name" value="Aldo_ket_red"/>
    <property type="match status" value="1"/>
</dbReference>
<dbReference type="InterPro" id="IPR050523">
    <property type="entry name" value="AKR_Detox_Biosynth"/>
</dbReference>
<dbReference type="PANTHER" id="PTHR43364:SF4">
    <property type="entry name" value="NAD(P)-LINKED OXIDOREDUCTASE SUPERFAMILY PROTEIN"/>
    <property type="match status" value="1"/>
</dbReference>
<dbReference type="InterPro" id="IPR036812">
    <property type="entry name" value="NAD(P)_OxRdtase_dom_sf"/>
</dbReference>
<evidence type="ECO:0000313" key="5">
    <source>
        <dbReference type="Proteomes" id="UP000594205"/>
    </source>
</evidence>
<protein>
    <submittedName>
        <fullName evidence="4">Aldo/keto reductase</fullName>
    </submittedName>
</protein>
<dbReference type="EMBL" id="CP063373">
    <property type="protein sequence ID" value="QOV33244.1"/>
    <property type="molecule type" value="Genomic_DNA"/>
</dbReference>
<dbReference type="GO" id="GO:0016491">
    <property type="term" value="F:oxidoreductase activity"/>
    <property type="evidence" value="ECO:0007669"/>
    <property type="project" value="UniProtKB-KW"/>
</dbReference>
<dbReference type="SUPFAM" id="SSF51430">
    <property type="entry name" value="NAD(P)-linked oxidoreductase"/>
    <property type="match status" value="1"/>
</dbReference>
<dbReference type="AlphaFoldDB" id="A0A7M2SAD7"/>
<evidence type="ECO:0000256" key="2">
    <source>
        <dbReference type="SAM" id="MobiDB-lite"/>
    </source>
</evidence>